<dbReference type="InParanoid" id="C5LZD3"/>
<protein>
    <submittedName>
        <fullName evidence="1">Uncharacterized protein</fullName>
    </submittedName>
</protein>
<accession>C5LZD3</accession>
<name>C5LZD3_PERM5</name>
<dbReference type="EMBL" id="GG686856">
    <property type="protein sequence ID" value="EEQ97927.1"/>
    <property type="molecule type" value="Genomic_DNA"/>
</dbReference>
<gene>
    <name evidence="1" type="ORF">Pmar_PMAR025553</name>
</gene>
<dbReference type="Proteomes" id="UP000007800">
    <property type="component" value="Unassembled WGS sequence"/>
</dbReference>
<feature type="non-terminal residue" evidence="1">
    <location>
        <position position="1"/>
    </location>
</feature>
<dbReference type="GeneID" id="9037741"/>
<dbReference type="AlphaFoldDB" id="C5LZD3"/>
<organism evidence="2">
    <name type="scientific">Perkinsus marinus (strain ATCC 50983 / TXsc)</name>
    <dbReference type="NCBI Taxonomy" id="423536"/>
    <lineage>
        <taxon>Eukaryota</taxon>
        <taxon>Sar</taxon>
        <taxon>Alveolata</taxon>
        <taxon>Perkinsozoa</taxon>
        <taxon>Perkinsea</taxon>
        <taxon>Perkinsida</taxon>
        <taxon>Perkinsidae</taxon>
        <taxon>Perkinsus</taxon>
    </lineage>
</organism>
<keyword evidence="2" id="KW-1185">Reference proteome</keyword>
<proteinExistence type="predicted"/>
<feature type="non-terminal residue" evidence="1">
    <location>
        <position position="52"/>
    </location>
</feature>
<dbReference type="RefSeq" id="XP_002765210.1">
    <property type="nucleotide sequence ID" value="XM_002765164.1"/>
</dbReference>
<evidence type="ECO:0000313" key="2">
    <source>
        <dbReference type="Proteomes" id="UP000007800"/>
    </source>
</evidence>
<evidence type="ECO:0000313" key="1">
    <source>
        <dbReference type="EMBL" id="EEQ97927.1"/>
    </source>
</evidence>
<reference evidence="1 2" key="1">
    <citation type="submission" date="2008-07" db="EMBL/GenBank/DDBJ databases">
        <authorList>
            <person name="El-Sayed N."/>
            <person name="Caler E."/>
            <person name="Inman J."/>
            <person name="Amedeo P."/>
            <person name="Hass B."/>
            <person name="Wortman J."/>
        </authorList>
    </citation>
    <scope>NUCLEOTIDE SEQUENCE [LARGE SCALE GENOMIC DNA]</scope>
    <source>
        <strain evidence="2">ATCC 50983 / TXsc</strain>
    </source>
</reference>
<sequence>WHWCDDGVCRWASGSTVDPQRRRGVVASAGVEPLTCIAVQFGCSDALWKGAL</sequence>